<proteinExistence type="inferred from homology"/>
<dbReference type="PANTHER" id="PTHR42928">
    <property type="entry name" value="TRICARBOXYLATE-BINDING PROTEIN"/>
    <property type="match status" value="1"/>
</dbReference>
<dbReference type="EMBL" id="JAAEDH010000003">
    <property type="protein sequence ID" value="MBR0654405.1"/>
    <property type="molecule type" value="Genomic_DNA"/>
</dbReference>
<sequence>MAVFTRRAALAGLALATPALAQPRFPDRPIRFLTPWPPGGSLDALQRTMFEVVGRDLGQPIVSENRPGARGTMAAQFLVQQARPDGYTLAHQHLSILRHPFLTRQPSWDPVADFTYIMQFSGFTFGTVVRADSPHRTLAEFFEAAKRNPGRMTYSTSGIATSNHIAMEDLLRRVGAEMLHVPFRGAQEGVTALLGRQIDMVADAQSWRPQVESGEFRLLSVWTRDRLGGFPNAPTLRELGHDMVVTSPYGVAGPKGMAPEVVDILHRSFKKAWEDESAQAIVRRWDMPREYLGPAEYLAFVVERVAYEREWVARLNLSID</sequence>
<comment type="similarity">
    <text evidence="1">Belongs to the UPF0065 (bug) family.</text>
</comment>
<dbReference type="AlphaFoldDB" id="A0AAF1KIS4"/>
<dbReference type="RefSeq" id="WP_211873216.1">
    <property type="nucleotide sequence ID" value="NZ_JAAEDH010000003.1"/>
</dbReference>
<dbReference type="Gene3D" id="3.40.190.10">
    <property type="entry name" value="Periplasmic binding protein-like II"/>
    <property type="match status" value="1"/>
</dbReference>
<evidence type="ECO:0000256" key="1">
    <source>
        <dbReference type="ARBA" id="ARBA00006987"/>
    </source>
</evidence>
<feature type="chain" id="PRO_5041929794" evidence="2">
    <location>
        <begin position="22"/>
        <end position="320"/>
    </location>
</feature>
<dbReference type="PANTHER" id="PTHR42928:SF5">
    <property type="entry name" value="BLR1237 PROTEIN"/>
    <property type="match status" value="1"/>
</dbReference>
<keyword evidence="2" id="KW-0732">Signal</keyword>
<dbReference type="Pfam" id="PF03401">
    <property type="entry name" value="TctC"/>
    <property type="match status" value="1"/>
</dbReference>
<comment type="caution">
    <text evidence="3">The sequence shown here is derived from an EMBL/GenBank/DDBJ whole genome shotgun (WGS) entry which is preliminary data.</text>
</comment>
<evidence type="ECO:0000313" key="3">
    <source>
        <dbReference type="EMBL" id="MBR0654405.1"/>
    </source>
</evidence>
<reference evidence="3" key="1">
    <citation type="submission" date="2020-01" db="EMBL/GenBank/DDBJ databases">
        <authorList>
            <person name="Rat A."/>
        </authorList>
    </citation>
    <scope>NUCLEOTIDE SEQUENCE</scope>
    <source>
        <strain evidence="3">LMG 28251</strain>
    </source>
</reference>
<organism evidence="3 4">
    <name type="scientific">Plastoroseomonas arctica</name>
    <dbReference type="NCBI Taxonomy" id="1509237"/>
    <lineage>
        <taxon>Bacteria</taxon>
        <taxon>Pseudomonadati</taxon>
        <taxon>Pseudomonadota</taxon>
        <taxon>Alphaproteobacteria</taxon>
        <taxon>Acetobacterales</taxon>
        <taxon>Acetobacteraceae</taxon>
        <taxon>Plastoroseomonas</taxon>
    </lineage>
</organism>
<dbReference type="InterPro" id="IPR005064">
    <property type="entry name" value="BUG"/>
</dbReference>
<dbReference type="SUPFAM" id="SSF53850">
    <property type="entry name" value="Periplasmic binding protein-like II"/>
    <property type="match status" value="1"/>
</dbReference>
<name>A0AAF1KIS4_9PROT</name>
<keyword evidence="4" id="KW-1185">Reference proteome</keyword>
<evidence type="ECO:0000256" key="2">
    <source>
        <dbReference type="SAM" id="SignalP"/>
    </source>
</evidence>
<protein>
    <submittedName>
        <fullName evidence="3">Tripartite tricarboxylate transporter substrate binding protein</fullName>
    </submittedName>
</protein>
<dbReference type="CDD" id="cd07012">
    <property type="entry name" value="PBP2_Bug_TTT"/>
    <property type="match status" value="1"/>
</dbReference>
<evidence type="ECO:0000313" key="4">
    <source>
        <dbReference type="Proteomes" id="UP001196068"/>
    </source>
</evidence>
<dbReference type="PIRSF" id="PIRSF017082">
    <property type="entry name" value="YflP"/>
    <property type="match status" value="1"/>
</dbReference>
<reference evidence="3" key="2">
    <citation type="journal article" date="2021" name="Syst. Appl. Microbiol.">
        <title>Roseomonas hellenica sp. nov., isolated from roots of wild-growing Alkanna tinctoria.</title>
        <authorList>
            <person name="Rat A."/>
            <person name="Naranjo H.D."/>
            <person name="Lebbe L."/>
            <person name="Cnockaert M."/>
            <person name="Krigas N."/>
            <person name="Grigoriadou K."/>
            <person name="Maloupa E."/>
            <person name="Willems A."/>
        </authorList>
    </citation>
    <scope>NUCLEOTIDE SEQUENCE</scope>
    <source>
        <strain evidence="3">LMG 28251</strain>
    </source>
</reference>
<dbReference type="InterPro" id="IPR042100">
    <property type="entry name" value="Bug_dom1"/>
</dbReference>
<accession>A0AAF1KIS4</accession>
<dbReference type="Gene3D" id="3.40.190.150">
    <property type="entry name" value="Bordetella uptake gene, domain 1"/>
    <property type="match status" value="1"/>
</dbReference>
<gene>
    <name evidence="3" type="ORF">GXW79_04855</name>
</gene>
<feature type="signal peptide" evidence="2">
    <location>
        <begin position="1"/>
        <end position="21"/>
    </location>
</feature>
<dbReference type="Proteomes" id="UP001196068">
    <property type="component" value="Unassembled WGS sequence"/>
</dbReference>